<protein>
    <submittedName>
        <fullName evidence="2">Uncharacterized protein</fullName>
    </submittedName>
</protein>
<accession>A0ABD2LST4</accession>
<dbReference type="AlphaFoldDB" id="A0ABD2LST4"/>
<keyword evidence="1" id="KW-0472">Membrane</keyword>
<evidence type="ECO:0000313" key="2">
    <source>
        <dbReference type="EMBL" id="KAL3118181.1"/>
    </source>
</evidence>
<keyword evidence="1" id="KW-1133">Transmembrane helix</keyword>
<evidence type="ECO:0000313" key="3">
    <source>
        <dbReference type="Proteomes" id="UP001620626"/>
    </source>
</evidence>
<keyword evidence="3" id="KW-1185">Reference proteome</keyword>
<comment type="caution">
    <text evidence="2">The sequence shown here is derived from an EMBL/GenBank/DDBJ whole genome shotgun (WGS) entry which is preliminary data.</text>
</comment>
<feature type="transmembrane region" description="Helical" evidence="1">
    <location>
        <begin position="64"/>
        <end position="82"/>
    </location>
</feature>
<organism evidence="2 3">
    <name type="scientific">Heterodera trifolii</name>
    <dbReference type="NCBI Taxonomy" id="157864"/>
    <lineage>
        <taxon>Eukaryota</taxon>
        <taxon>Metazoa</taxon>
        <taxon>Ecdysozoa</taxon>
        <taxon>Nematoda</taxon>
        <taxon>Chromadorea</taxon>
        <taxon>Rhabditida</taxon>
        <taxon>Tylenchina</taxon>
        <taxon>Tylenchomorpha</taxon>
        <taxon>Tylenchoidea</taxon>
        <taxon>Heteroderidae</taxon>
        <taxon>Heteroderinae</taxon>
        <taxon>Heterodera</taxon>
    </lineage>
</organism>
<keyword evidence="1" id="KW-0812">Transmembrane</keyword>
<feature type="transmembrane region" description="Helical" evidence="1">
    <location>
        <begin position="36"/>
        <end position="55"/>
    </location>
</feature>
<reference evidence="2 3" key="1">
    <citation type="submission" date="2024-10" db="EMBL/GenBank/DDBJ databases">
        <authorList>
            <person name="Kim D."/>
        </authorList>
    </citation>
    <scope>NUCLEOTIDE SEQUENCE [LARGE SCALE GENOMIC DNA]</scope>
    <source>
        <strain evidence="2">BH-2024</strain>
    </source>
</reference>
<dbReference type="EMBL" id="JBICBT010000292">
    <property type="protein sequence ID" value="KAL3118181.1"/>
    <property type="molecule type" value="Genomic_DNA"/>
</dbReference>
<gene>
    <name evidence="2" type="ORF">niasHT_006480</name>
</gene>
<evidence type="ECO:0000256" key="1">
    <source>
        <dbReference type="SAM" id="Phobius"/>
    </source>
</evidence>
<dbReference type="Proteomes" id="UP001620626">
    <property type="component" value="Unassembled WGS sequence"/>
</dbReference>
<sequence>MPIINFDRLPAAMRPQTASSSPAAPTLSIGSHGQKWHFHGICGLVMLFVFLRAWYNENLMREPAFSAIWAGIMCEFFAYIALNKILSVAEEHQIEELVNETANKSMIDVNDQI</sequence>
<proteinExistence type="predicted"/>
<name>A0ABD2LST4_9BILA</name>